<dbReference type="EMBL" id="RPDH01000002">
    <property type="protein sequence ID" value="RPE08529.1"/>
    <property type="molecule type" value="Genomic_DNA"/>
</dbReference>
<dbReference type="SUPFAM" id="SSF51126">
    <property type="entry name" value="Pectin lyase-like"/>
    <property type="match status" value="1"/>
</dbReference>
<accession>A0A3N4PPD0</accession>
<dbReference type="InterPro" id="IPR011050">
    <property type="entry name" value="Pectin_lyase_fold/virulence"/>
</dbReference>
<feature type="domain" description="Secretion system C-terminal sorting" evidence="1">
    <location>
        <begin position="827"/>
        <end position="898"/>
    </location>
</feature>
<evidence type="ECO:0000313" key="2">
    <source>
        <dbReference type="EMBL" id="RPE08529.1"/>
    </source>
</evidence>
<name>A0A3N4PPD0_9BACT</name>
<dbReference type="SUPFAM" id="SSF49785">
    <property type="entry name" value="Galactose-binding domain-like"/>
    <property type="match status" value="1"/>
</dbReference>
<evidence type="ECO:0000259" key="1">
    <source>
        <dbReference type="Pfam" id="PF18962"/>
    </source>
</evidence>
<organism evidence="2 3">
    <name type="scientific">Chitinophaga lutea</name>
    <dbReference type="NCBI Taxonomy" id="2488634"/>
    <lineage>
        <taxon>Bacteria</taxon>
        <taxon>Pseudomonadati</taxon>
        <taxon>Bacteroidota</taxon>
        <taxon>Chitinophagia</taxon>
        <taxon>Chitinophagales</taxon>
        <taxon>Chitinophagaceae</taxon>
        <taxon>Chitinophaga</taxon>
    </lineage>
</organism>
<sequence>MVSVQNGQLVYLKYANQGQTNADNQVPDFSNAGYRGGGVSLPFIPVVDSIAPVEGNNQAHIQAAIDRVSALPPDASGFRGALLLKAGVYPVDGQLRIRANGVVLRGEGNGREGTVLIATQKTNHNFLYVQGTGSGYGEVAGSKVRITTPFVGTGAKTFAVAAGHTFQPGNKIVVQKTPNDLWIDTLQMRQYGWTASGYKTTYEREVVAVSGNSITIDIPVVDPIETAFGGGEVFKSNITGRIQESGVENLRIESYFLNNDDESHGWIAVVFTRAENCWMRDVIAKYFGYGAASISGQSRFITVQDCAMIDPKSQTTGGRKYSFNLEGNSTSNLYQRCKTWGGRHDLVSGSKVPGPNVFLDCLSDNTRADIGPHHRWSTGQLYDNVYGGQIRVQNRGASGSGHGWAGVQTMFWNVYSYTSDVKVESPIGGLNWGIGAVGKARNGAGYWESWGAHVLPRSLYLAQLQERLGEAAVNNITTPEQRAGRIWDSLLAQTRRIAAEPKVPYFDTDTLNSFDITDNGGIINGQYPNTAKPSENFTSLIDNLITTKYYASGRKALWVEYIAPRKAILSRYTITSGNDVPERDPKNWKLLGSNDGSTWAVLDSQLNQAFDSRRLTRSFPLDTNTTAFQYYRLQITANNGHSGTQFSEWELWERRLQSITFNEVPPITYGDEPFELLAGSNAGLPVTMEVISGPAAFVDSTLVFSGAGDVVVRASQAGNEQYFPATAEITIHVSKAAQTVTFPVIAPRLKHQTATLSATASTGWPVTYSVVSGGGIITDNQIKLTEEGLVMVRATQAGNENYDTASADQSILVLGPGVIKDPIDIKVYPNPTRGPLTVQLQSKKEATYTFRVFDRAGNQVAYAIIPQGQADTYVSLNLSALRHDLYLLHVTDGTDKTVRGILKL</sequence>
<dbReference type="InterPro" id="IPR026444">
    <property type="entry name" value="Secre_tail"/>
</dbReference>
<dbReference type="InterPro" id="IPR012334">
    <property type="entry name" value="Pectin_lyas_fold"/>
</dbReference>
<dbReference type="Gene3D" id="2.60.120.260">
    <property type="entry name" value="Galactose-binding domain-like"/>
    <property type="match status" value="1"/>
</dbReference>
<comment type="caution">
    <text evidence="2">The sequence shown here is derived from an EMBL/GenBank/DDBJ whole genome shotgun (WGS) entry which is preliminary data.</text>
</comment>
<dbReference type="InterPro" id="IPR008979">
    <property type="entry name" value="Galactose-bd-like_sf"/>
</dbReference>
<evidence type="ECO:0000313" key="3">
    <source>
        <dbReference type="Proteomes" id="UP000278351"/>
    </source>
</evidence>
<proteinExistence type="predicted"/>
<dbReference type="AlphaFoldDB" id="A0A3N4PPD0"/>
<reference evidence="2 3" key="1">
    <citation type="submission" date="2018-11" db="EMBL/GenBank/DDBJ databases">
        <title>Chitinophaga lutea sp.nov., isolate from arsenic contaminated soil.</title>
        <authorList>
            <person name="Zong Y."/>
        </authorList>
    </citation>
    <scope>NUCLEOTIDE SEQUENCE [LARGE SCALE GENOMIC DNA]</scope>
    <source>
        <strain evidence="2 3">ZY74</strain>
    </source>
</reference>
<protein>
    <submittedName>
        <fullName evidence="2">T9SS C-terminal target domain-containing protein</fullName>
    </submittedName>
</protein>
<dbReference type="Pfam" id="PF18962">
    <property type="entry name" value="Por_Secre_tail"/>
    <property type="match status" value="1"/>
</dbReference>
<gene>
    <name evidence="2" type="ORF">EGT74_15930</name>
</gene>
<keyword evidence="3" id="KW-1185">Reference proteome</keyword>
<dbReference type="Gene3D" id="2.160.20.10">
    <property type="entry name" value="Single-stranded right-handed beta-helix, Pectin lyase-like"/>
    <property type="match status" value="1"/>
</dbReference>
<dbReference type="Proteomes" id="UP000278351">
    <property type="component" value="Unassembled WGS sequence"/>
</dbReference>